<dbReference type="GO" id="GO:0004519">
    <property type="term" value="F:endonuclease activity"/>
    <property type="evidence" value="ECO:0007669"/>
    <property type="project" value="UniProtKB-KW"/>
</dbReference>
<sequence length="513" mass="52729">MPTSLYRTVRSRRPTGALLLALAVLFVLGPATGIASAQEDASGLENSLETVVRDRTSAGGSSGKSGAPGNVEVGAGEATAGDAYAGNGCARAGDVTAGDCEEEASRGGSSNGGSSDSPSNNPGRPKDDEETIVPETTAAEVTQEETTLLEGTAEGEATSTASPDPARTDLCPIGPPEDAVEATIEDATDGDTVELAEEVDGHGTVRLIGVDTPELNGEDGRPEPLAEEASDFTAEELEGMEVLLQVGADETDEYGRLIAYVWTAPDDGFVGGLKRMVGMGEAELFNHKLLEKGYAEVLTIEPNDLYAECFEDAERDARAAGVGIWADDESSAGPSQTQYDEETTQETTTENPPSSDTAPVENNSAENTPEETPTPEGLAREGSERRPSPTEAQYEQSTPSEASSPGPEVQKPEIQEPKVQESIAPSGGDEAAVLETPSSPGISAYPVASASSEPTSVLPAETASTAPITVLPETGGPSLSTLGLGLGVALLGGIAMGSLAVRAFLGPTHPDRR</sequence>
<dbReference type="InterPro" id="IPR002071">
    <property type="entry name" value="Thermonucl_AS"/>
</dbReference>
<feature type="compositionally biased region" description="Polar residues" evidence="4">
    <location>
        <begin position="390"/>
        <end position="403"/>
    </location>
</feature>
<evidence type="ECO:0000256" key="5">
    <source>
        <dbReference type="SAM" id="Phobius"/>
    </source>
</evidence>
<organism evidence="8 9">
    <name type="scientific">Rubrobacter tropicus</name>
    <dbReference type="NCBI Taxonomy" id="2653851"/>
    <lineage>
        <taxon>Bacteria</taxon>
        <taxon>Bacillati</taxon>
        <taxon>Actinomycetota</taxon>
        <taxon>Rubrobacteria</taxon>
        <taxon>Rubrobacterales</taxon>
        <taxon>Rubrobacteraceae</taxon>
        <taxon>Rubrobacter</taxon>
    </lineage>
</organism>
<dbReference type="SUPFAM" id="SSF50199">
    <property type="entry name" value="Staphylococcal nuclease"/>
    <property type="match status" value="1"/>
</dbReference>
<dbReference type="InterPro" id="IPR016071">
    <property type="entry name" value="Staphylococal_nuclease_OB-fold"/>
</dbReference>
<evidence type="ECO:0000256" key="1">
    <source>
        <dbReference type="ARBA" id="ARBA00022722"/>
    </source>
</evidence>
<evidence type="ECO:0000259" key="7">
    <source>
        <dbReference type="PROSITE" id="PS50830"/>
    </source>
</evidence>
<dbReference type="PANTHER" id="PTHR12302">
    <property type="entry name" value="EBNA2 BINDING PROTEIN P100"/>
    <property type="match status" value="1"/>
</dbReference>
<evidence type="ECO:0000256" key="2">
    <source>
        <dbReference type="ARBA" id="ARBA00022759"/>
    </source>
</evidence>
<feature type="domain" description="TNase-like" evidence="7">
    <location>
        <begin position="178"/>
        <end position="327"/>
    </location>
</feature>
<dbReference type="EMBL" id="CP045119">
    <property type="protein sequence ID" value="QIN84621.1"/>
    <property type="molecule type" value="Genomic_DNA"/>
</dbReference>
<dbReference type="PROSITE" id="PS01123">
    <property type="entry name" value="TNASE_1"/>
    <property type="match status" value="1"/>
</dbReference>
<feature type="region of interest" description="Disordered" evidence="4">
    <location>
        <begin position="325"/>
        <end position="460"/>
    </location>
</feature>
<feature type="transmembrane region" description="Helical" evidence="5">
    <location>
        <begin position="482"/>
        <end position="505"/>
    </location>
</feature>
<keyword evidence="9" id="KW-1185">Reference proteome</keyword>
<dbReference type="InterPro" id="IPR035437">
    <property type="entry name" value="SNase_OB-fold_sf"/>
</dbReference>
<keyword evidence="6" id="KW-0732">Signal</keyword>
<feature type="region of interest" description="Disordered" evidence="4">
    <location>
        <begin position="55"/>
        <end position="74"/>
    </location>
</feature>
<evidence type="ECO:0000313" key="9">
    <source>
        <dbReference type="Proteomes" id="UP000501452"/>
    </source>
</evidence>
<keyword evidence="3" id="KW-0378">Hydrolase</keyword>
<keyword evidence="1" id="KW-0540">Nuclease</keyword>
<feature type="compositionally biased region" description="Low complexity" evidence="4">
    <location>
        <begin position="361"/>
        <end position="376"/>
    </location>
</feature>
<dbReference type="Proteomes" id="UP000501452">
    <property type="component" value="Chromosome"/>
</dbReference>
<evidence type="ECO:0000313" key="8">
    <source>
        <dbReference type="EMBL" id="QIN84621.1"/>
    </source>
</evidence>
<feature type="compositionally biased region" description="Basic and acidic residues" evidence="4">
    <location>
        <begin position="378"/>
        <end position="388"/>
    </location>
</feature>
<dbReference type="SMART" id="SM00318">
    <property type="entry name" value="SNc"/>
    <property type="match status" value="1"/>
</dbReference>
<reference evidence="8 9" key="1">
    <citation type="submission" date="2019-10" db="EMBL/GenBank/DDBJ databases">
        <title>Rubrobacter sp nov SCSIO 52090 isolated from a deep-sea sediment in the South China Sea.</title>
        <authorList>
            <person name="Chen R.W."/>
        </authorList>
    </citation>
    <scope>NUCLEOTIDE SEQUENCE [LARGE SCALE GENOMIC DNA]</scope>
    <source>
        <strain evidence="8 9">SCSIO 52909</strain>
    </source>
</reference>
<dbReference type="KEGG" id="rub:GBA63_19680"/>
<dbReference type="PROSITE" id="PS50830">
    <property type="entry name" value="TNASE_3"/>
    <property type="match status" value="1"/>
</dbReference>
<evidence type="ECO:0000256" key="3">
    <source>
        <dbReference type="ARBA" id="ARBA00022801"/>
    </source>
</evidence>
<feature type="signal peptide" evidence="6">
    <location>
        <begin position="1"/>
        <end position="37"/>
    </location>
</feature>
<dbReference type="GO" id="GO:0016787">
    <property type="term" value="F:hydrolase activity"/>
    <property type="evidence" value="ECO:0007669"/>
    <property type="project" value="UniProtKB-KW"/>
</dbReference>
<dbReference type="AlphaFoldDB" id="A0A6G8QDZ3"/>
<dbReference type="PANTHER" id="PTHR12302:SF3">
    <property type="entry name" value="SERINE_THREONINE-PROTEIN KINASE 31"/>
    <property type="match status" value="1"/>
</dbReference>
<feature type="chain" id="PRO_5026002064" description="TNase-like domain-containing protein" evidence="6">
    <location>
        <begin position="38"/>
        <end position="513"/>
    </location>
</feature>
<name>A0A6G8QDZ3_9ACTN</name>
<evidence type="ECO:0000256" key="6">
    <source>
        <dbReference type="SAM" id="SignalP"/>
    </source>
</evidence>
<accession>A0A6G8QDZ3</accession>
<protein>
    <recommendedName>
        <fullName evidence="7">TNase-like domain-containing protein</fullName>
    </recommendedName>
</protein>
<feature type="compositionally biased region" description="Low complexity" evidence="4">
    <location>
        <begin position="135"/>
        <end position="158"/>
    </location>
</feature>
<feature type="compositionally biased region" description="Low complexity" evidence="4">
    <location>
        <begin position="106"/>
        <end position="123"/>
    </location>
</feature>
<evidence type="ECO:0000256" key="4">
    <source>
        <dbReference type="SAM" id="MobiDB-lite"/>
    </source>
</evidence>
<dbReference type="RefSeq" id="WP_166178989.1">
    <property type="nucleotide sequence ID" value="NZ_CP045119.1"/>
</dbReference>
<dbReference type="Pfam" id="PF00565">
    <property type="entry name" value="SNase"/>
    <property type="match status" value="1"/>
</dbReference>
<dbReference type="Gene3D" id="2.40.50.90">
    <property type="match status" value="1"/>
</dbReference>
<keyword evidence="5" id="KW-0812">Transmembrane</keyword>
<gene>
    <name evidence="8" type="ORF">GBA63_19680</name>
</gene>
<dbReference type="GO" id="GO:0003676">
    <property type="term" value="F:nucleic acid binding"/>
    <property type="evidence" value="ECO:0007669"/>
    <property type="project" value="InterPro"/>
</dbReference>
<feature type="region of interest" description="Disordered" evidence="4">
    <location>
        <begin position="100"/>
        <end position="176"/>
    </location>
</feature>
<keyword evidence="5" id="KW-0472">Membrane</keyword>
<feature type="compositionally biased region" description="Basic and acidic residues" evidence="4">
    <location>
        <begin position="410"/>
        <end position="419"/>
    </location>
</feature>
<keyword evidence="5" id="KW-1133">Transmembrane helix</keyword>
<proteinExistence type="predicted"/>
<keyword evidence="2" id="KW-0255">Endonuclease</keyword>